<feature type="transmembrane region" description="Helical" evidence="9">
    <location>
        <begin position="186"/>
        <end position="207"/>
    </location>
</feature>
<comment type="subcellular location">
    <subcellularLocation>
        <location evidence="1">Cell inner membrane</location>
        <topology evidence="1">Multi-pass membrane protein</topology>
    </subcellularLocation>
    <subcellularLocation>
        <location evidence="9">Cell membrane</location>
        <topology evidence="9">Multi-pass membrane protein</topology>
    </subcellularLocation>
</comment>
<dbReference type="GO" id="GO:0006865">
    <property type="term" value="P:amino acid transport"/>
    <property type="evidence" value="ECO:0007669"/>
    <property type="project" value="UniProtKB-KW"/>
</dbReference>
<keyword evidence="12" id="KW-1185">Reference proteome</keyword>
<gene>
    <name evidence="11" type="ORF">E4K65_04920</name>
</gene>
<dbReference type="InterPro" id="IPR043429">
    <property type="entry name" value="ArtM/GltK/GlnP/TcyL/YhdX-like"/>
</dbReference>
<comment type="caution">
    <text evidence="11">The sequence shown here is derived from an EMBL/GenBank/DDBJ whole genome shotgun (WGS) entry which is preliminary data.</text>
</comment>
<evidence type="ECO:0000256" key="4">
    <source>
        <dbReference type="ARBA" id="ARBA00022475"/>
    </source>
</evidence>
<dbReference type="OrthoDB" id="4404959at2"/>
<keyword evidence="5 9" id="KW-0812">Transmembrane</keyword>
<evidence type="ECO:0000313" key="11">
    <source>
        <dbReference type="EMBL" id="TFV51395.1"/>
    </source>
</evidence>
<evidence type="ECO:0000256" key="9">
    <source>
        <dbReference type="RuleBase" id="RU363032"/>
    </source>
</evidence>
<keyword evidence="7 9" id="KW-1133">Transmembrane helix</keyword>
<dbReference type="AlphaFoldDB" id="A0A4Y9M8P3"/>
<feature type="domain" description="ABC transmembrane type-1" evidence="10">
    <location>
        <begin position="12"/>
        <end position="201"/>
    </location>
</feature>
<name>A0A4Y9M8P3_9BRAD</name>
<dbReference type="Proteomes" id="UP000297966">
    <property type="component" value="Unassembled WGS sequence"/>
</dbReference>
<dbReference type="CDD" id="cd06261">
    <property type="entry name" value="TM_PBP2"/>
    <property type="match status" value="1"/>
</dbReference>
<dbReference type="GO" id="GO:0022857">
    <property type="term" value="F:transmembrane transporter activity"/>
    <property type="evidence" value="ECO:0007669"/>
    <property type="project" value="InterPro"/>
</dbReference>
<evidence type="ECO:0000259" key="10">
    <source>
        <dbReference type="PROSITE" id="PS50928"/>
    </source>
</evidence>
<comment type="similarity">
    <text evidence="2">Belongs to the binding-protein-dependent transport system permease family. HisMQ subfamily.</text>
</comment>
<dbReference type="Pfam" id="PF00528">
    <property type="entry name" value="BPD_transp_1"/>
    <property type="match status" value="1"/>
</dbReference>
<evidence type="ECO:0000256" key="3">
    <source>
        <dbReference type="ARBA" id="ARBA00022448"/>
    </source>
</evidence>
<dbReference type="PANTHER" id="PTHR30614">
    <property type="entry name" value="MEMBRANE COMPONENT OF AMINO ACID ABC TRANSPORTER"/>
    <property type="match status" value="1"/>
</dbReference>
<keyword evidence="3 9" id="KW-0813">Transport</keyword>
<sequence length="217" mass="22681">MWDLIAQNGAVLLDGLAVTLAISGAALLVGCPLGVFLARATLSGRPIAVATSGLYRSFWRGTPILVQLLIVFYLPAALGLTLVPTIAAIIGLSLNTAAFQSEIYRAGLVAVPAGQSEAARMLGLSRRAILLRIELPQAVRLMLPALVGEALTLIKNSSLVSVIAVTEITWRAQQIASATFRPLETYAIALIAYLAIAALLAGAGLLLERRLASAGRS</sequence>
<accession>A0A4Y9M8P3</accession>
<dbReference type="PROSITE" id="PS50928">
    <property type="entry name" value="ABC_TM1"/>
    <property type="match status" value="1"/>
</dbReference>
<reference evidence="11 12" key="1">
    <citation type="submission" date="2019-03" db="EMBL/GenBank/DDBJ databases">
        <title>Bradyrhizobium diversity isolated from nodules of Chamaecrista fasciculata.</title>
        <authorList>
            <person name="Klepa M.S."/>
            <person name="Urquiaga M.O."/>
            <person name="Hungria M."/>
            <person name="Delamuta J.R."/>
        </authorList>
    </citation>
    <scope>NUCLEOTIDE SEQUENCE [LARGE SCALE GENOMIC DNA]</scope>
    <source>
        <strain evidence="11 12">CNPSo 3448</strain>
    </source>
</reference>
<evidence type="ECO:0000256" key="5">
    <source>
        <dbReference type="ARBA" id="ARBA00022692"/>
    </source>
</evidence>
<evidence type="ECO:0000256" key="1">
    <source>
        <dbReference type="ARBA" id="ARBA00004429"/>
    </source>
</evidence>
<feature type="transmembrane region" description="Helical" evidence="9">
    <location>
        <begin position="64"/>
        <end position="90"/>
    </location>
</feature>
<dbReference type="InterPro" id="IPR000515">
    <property type="entry name" value="MetI-like"/>
</dbReference>
<evidence type="ECO:0000256" key="7">
    <source>
        <dbReference type="ARBA" id="ARBA00022989"/>
    </source>
</evidence>
<keyword evidence="4" id="KW-1003">Cell membrane</keyword>
<dbReference type="Gene3D" id="1.10.3720.10">
    <property type="entry name" value="MetI-like"/>
    <property type="match status" value="1"/>
</dbReference>
<organism evidence="11 12">
    <name type="scientific">Bradyrhizobium niftali</name>
    <dbReference type="NCBI Taxonomy" id="2560055"/>
    <lineage>
        <taxon>Bacteria</taxon>
        <taxon>Pseudomonadati</taxon>
        <taxon>Pseudomonadota</taxon>
        <taxon>Alphaproteobacteria</taxon>
        <taxon>Hyphomicrobiales</taxon>
        <taxon>Nitrobacteraceae</taxon>
        <taxon>Bradyrhizobium</taxon>
    </lineage>
</organism>
<protein>
    <submittedName>
        <fullName evidence="11">Amino acid ABC transporter permease</fullName>
    </submittedName>
</protein>
<dbReference type="GO" id="GO:0043190">
    <property type="term" value="C:ATP-binding cassette (ABC) transporter complex"/>
    <property type="evidence" value="ECO:0007669"/>
    <property type="project" value="InterPro"/>
</dbReference>
<dbReference type="RefSeq" id="WP_135173137.1">
    <property type="nucleotide sequence ID" value="NZ_SPQT01000001.1"/>
</dbReference>
<keyword evidence="6" id="KW-0029">Amino-acid transport</keyword>
<dbReference type="InterPro" id="IPR035906">
    <property type="entry name" value="MetI-like_sf"/>
</dbReference>
<evidence type="ECO:0000256" key="2">
    <source>
        <dbReference type="ARBA" id="ARBA00010072"/>
    </source>
</evidence>
<evidence type="ECO:0000256" key="6">
    <source>
        <dbReference type="ARBA" id="ARBA00022970"/>
    </source>
</evidence>
<keyword evidence="8 9" id="KW-0472">Membrane</keyword>
<dbReference type="SUPFAM" id="SSF161098">
    <property type="entry name" value="MetI-like"/>
    <property type="match status" value="1"/>
</dbReference>
<dbReference type="EMBL" id="SPQT01000001">
    <property type="protein sequence ID" value="TFV51395.1"/>
    <property type="molecule type" value="Genomic_DNA"/>
</dbReference>
<dbReference type="InterPro" id="IPR010065">
    <property type="entry name" value="AA_ABC_transptr_permease_3TM"/>
</dbReference>
<dbReference type="PANTHER" id="PTHR30614:SF0">
    <property type="entry name" value="L-CYSTINE TRANSPORT SYSTEM PERMEASE PROTEIN TCYL"/>
    <property type="match status" value="1"/>
</dbReference>
<feature type="transmembrane region" description="Helical" evidence="9">
    <location>
        <begin position="16"/>
        <end position="38"/>
    </location>
</feature>
<evidence type="ECO:0000256" key="8">
    <source>
        <dbReference type="ARBA" id="ARBA00023136"/>
    </source>
</evidence>
<evidence type="ECO:0000313" key="12">
    <source>
        <dbReference type="Proteomes" id="UP000297966"/>
    </source>
</evidence>
<proteinExistence type="inferred from homology"/>
<dbReference type="NCBIfam" id="TIGR01726">
    <property type="entry name" value="HEQRo_perm_3TM"/>
    <property type="match status" value="1"/>
</dbReference>